<comment type="function">
    <text evidence="10">Catalyzes the transfer of pyrophosphate from adenosine triphosphate (ATP) to 6-hydroxymethyl-7,8-dihydropterin, an enzymatic step in folate biosynthesis pathway.</text>
</comment>
<dbReference type="GO" id="GO:0016301">
    <property type="term" value="F:kinase activity"/>
    <property type="evidence" value="ECO:0007669"/>
    <property type="project" value="UniProtKB-KW"/>
</dbReference>
<evidence type="ECO:0000256" key="12">
    <source>
        <dbReference type="ARBA" id="ARBA00033413"/>
    </source>
</evidence>
<dbReference type="GO" id="GO:0046656">
    <property type="term" value="P:folic acid biosynthetic process"/>
    <property type="evidence" value="ECO:0007669"/>
    <property type="project" value="UniProtKB-KW"/>
</dbReference>
<evidence type="ECO:0000256" key="8">
    <source>
        <dbReference type="ARBA" id="ARBA00022840"/>
    </source>
</evidence>
<dbReference type="InterPro" id="IPR035907">
    <property type="entry name" value="Hppk_sf"/>
</dbReference>
<dbReference type="GO" id="GO:0005524">
    <property type="term" value="F:ATP binding"/>
    <property type="evidence" value="ECO:0007669"/>
    <property type="project" value="UniProtKB-KW"/>
</dbReference>
<dbReference type="NCBIfam" id="TIGR01498">
    <property type="entry name" value="folK"/>
    <property type="match status" value="1"/>
</dbReference>
<gene>
    <name evidence="14" type="primary">folK</name>
    <name evidence="14" type="ORF">JIN85_04310</name>
</gene>
<evidence type="ECO:0000256" key="2">
    <source>
        <dbReference type="ARBA" id="ARBA00005810"/>
    </source>
</evidence>
<comment type="pathway">
    <text evidence="1">Cofactor biosynthesis; tetrahydrofolate biosynthesis; 2-amino-4-hydroxy-6-hydroxymethyl-7,8-dihydropteridine diphosphate from 7,8-dihydroneopterin triphosphate: step 4/4.</text>
</comment>
<name>A0A934S8G6_9BACT</name>
<dbReference type="InterPro" id="IPR000550">
    <property type="entry name" value="Hppk"/>
</dbReference>
<evidence type="ECO:0000256" key="3">
    <source>
        <dbReference type="ARBA" id="ARBA00013253"/>
    </source>
</evidence>
<evidence type="ECO:0000259" key="13">
    <source>
        <dbReference type="PROSITE" id="PS00794"/>
    </source>
</evidence>
<keyword evidence="15" id="KW-1185">Reference proteome</keyword>
<dbReference type="SUPFAM" id="SSF55083">
    <property type="entry name" value="6-hydroxymethyl-7,8-dihydropterin pyrophosphokinase, HPPK"/>
    <property type="match status" value="1"/>
</dbReference>
<evidence type="ECO:0000256" key="5">
    <source>
        <dbReference type="ARBA" id="ARBA00022679"/>
    </source>
</evidence>
<dbReference type="EMBL" id="JAENIJ010000005">
    <property type="protein sequence ID" value="MBK1881622.1"/>
    <property type="molecule type" value="Genomic_DNA"/>
</dbReference>
<accession>A0A934S8G6</accession>
<dbReference type="EC" id="2.7.6.3" evidence="3"/>
<evidence type="ECO:0000256" key="7">
    <source>
        <dbReference type="ARBA" id="ARBA00022777"/>
    </source>
</evidence>
<keyword evidence="7" id="KW-0418">Kinase</keyword>
<keyword evidence="9" id="KW-0289">Folate biosynthesis</keyword>
<dbReference type="PANTHER" id="PTHR43071">
    <property type="entry name" value="2-AMINO-4-HYDROXY-6-HYDROXYMETHYLDIHYDROPTERIDINE PYROPHOSPHOKINASE"/>
    <property type="match status" value="1"/>
</dbReference>
<dbReference type="GO" id="GO:0003848">
    <property type="term" value="F:2-amino-4-hydroxy-6-hydroxymethyldihydropteridine diphosphokinase activity"/>
    <property type="evidence" value="ECO:0007669"/>
    <property type="project" value="UniProtKB-EC"/>
</dbReference>
<dbReference type="AlphaFoldDB" id="A0A934S8G6"/>
<evidence type="ECO:0000256" key="11">
    <source>
        <dbReference type="ARBA" id="ARBA00029766"/>
    </source>
</evidence>
<dbReference type="Proteomes" id="UP000603141">
    <property type="component" value="Unassembled WGS sequence"/>
</dbReference>
<keyword evidence="5 14" id="KW-0808">Transferase</keyword>
<dbReference type="PANTHER" id="PTHR43071:SF1">
    <property type="entry name" value="2-AMINO-4-HYDROXY-6-HYDROXYMETHYLDIHYDROPTERIDINE PYROPHOSPHOKINASE"/>
    <property type="match status" value="1"/>
</dbReference>
<reference evidence="14" key="1">
    <citation type="submission" date="2021-01" db="EMBL/GenBank/DDBJ databases">
        <title>Modified the classification status of verrucomicrobia.</title>
        <authorList>
            <person name="Feng X."/>
        </authorList>
    </citation>
    <scope>NUCLEOTIDE SEQUENCE</scope>
    <source>
        <strain evidence="14">KCTC 22041</strain>
    </source>
</reference>
<evidence type="ECO:0000256" key="10">
    <source>
        <dbReference type="ARBA" id="ARBA00029409"/>
    </source>
</evidence>
<evidence type="ECO:0000256" key="6">
    <source>
        <dbReference type="ARBA" id="ARBA00022741"/>
    </source>
</evidence>
<keyword evidence="8" id="KW-0067">ATP-binding</keyword>
<dbReference type="RefSeq" id="WP_200268002.1">
    <property type="nucleotide sequence ID" value="NZ_JAENIJ010000005.1"/>
</dbReference>
<evidence type="ECO:0000256" key="4">
    <source>
        <dbReference type="ARBA" id="ARBA00016218"/>
    </source>
</evidence>
<evidence type="ECO:0000313" key="15">
    <source>
        <dbReference type="Proteomes" id="UP000603141"/>
    </source>
</evidence>
<evidence type="ECO:0000256" key="1">
    <source>
        <dbReference type="ARBA" id="ARBA00005051"/>
    </source>
</evidence>
<dbReference type="Gene3D" id="3.30.70.560">
    <property type="entry name" value="7,8-Dihydro-6-hydroxymethylpterin-pyrophosphokinase HPPK"/>
    <property type="match status" value="1"/>
</dbReference>
<comment type="caution">
    <text evidence="14">The sequence shown here is derived from an EMBL/GenBank/DDBJ whole genome shotgun (WGS) entry which is preliminary data.</text>
</comment>
<dbReference type="CDD" id="cd00483">
    <property type="entry name" value="HPPK"/>
    <property type="match status" value="1"/>
</dbReference>
<organism evidence="14 15">
    <name type="scientific">Luteolibacter pohnpeiensis</name>
    <dbReference type="NCBI Taxonomy" id="454153"/>
    <lineage>
        <taxon>Bacteria</taxon>
        <taxon>Pseudomonadati</taxon>
        <taxon>Verrucomicrobiota</taxon>
        <taxon>Verrucomicrobiia</taxon>
        <taxon>Verrucomicrobiales</taxon>
        <taxon>Verrucomicrobiaceae</taxon>
        <taxon>Luteolibacter</taxon>
    </lineage>
</organism>
<dbReference type="PROSITE" id="PS00794">
    <property type="entry name" value="HPPK"/>
    <property type="match status" value="1"/>
</dbReference>
<evidence type="ECO:0000256" key="9">
    <source>
        <dbReference type="ARBA" id="ARBA00022909"/>
    </source>
</evidence>
<protein>
    <recommendedName>
        <fullName evidence="4">2-amino-4-hydroxy-6-hydroxymethyldihydropteridine pyrophosphokinase</fullName>
        <ecNumber evidence="3">2.7.6.3</ecNumber>
    </recommendedName>
    <alternativeName>
        <fullName evidence="11">6-hydroxymethyl-7,8-dihydropterin pyrophosphokinase</fullName>
    </alternativeName>
    <alternativeName>
        <fullName evidence="12">7,8-dihydro-6-hydroxymethylpterin-pyrophosphokinase</fullName>
    </alternativeName>
</protein>
<keyword evidence="6" id="KW-0547">Nucleotide-binding</keyword>
<comment type="similarity">
    <text evidence="2">Belongs to the HPPK family.</text>
</comment>
<sequence length="168" mass="18559">MSNRAGVALGSNLGNRLENLQHARDCLATEATISNLRAAPVYQSVPVNCPPGSPDFFNTVVDFDYDGDPASLLTLTQLIQAKLGRTASAERNAPRIIDLDILFLGDQICQTDELEIPHPRIGIRRFVLKPLADLSPDLMLPGLTLPVRLLLEQLSEEDEPLVRLYESW</sequence>
<dbReference type="Pfam" id="PF01288">
    <property type="entry name" value="HPPK"/>
    <property type="match status" value="1"/>
</dbReference>
<feature type="domain" description="7,8-dihydro-6-hydroxymethylpterin-pyrophosphokinase" evidence="13">
    <location>
        <begin position="91"/>
        <end position="102"/>
    </location>
</feature>
<proteinExistence type="inferred from homology"/>
<evidence type="ECO:0000313" key="14">
    <source>
        <dbReference type="EMBL" id="MBK1881622.1"/>
    </source>
</evidence>